<protein>
    <recommendedName>
        <fullName evidence="4">DUF1318 domain-containing protein</fullName>
    </recommendedName>
</protein>
<dbReference type="InterPro" id="IPR008309">
    <property type="entry name" value="YdbL"/>
</dbReference>
<keyword evidence="3" id="KW-1185">Reference proteome</keyword>
<evidence type="ECO:0008006" key="4">
    <source>
        <dbReference type="Google" id="ProtNLM"/>
    </source>
</evidence>
<evidence type="ECO:0000313" key="2">
    <source>
        <dbReference type="EMBL" id="CUS39266.1"/>
    </source>
</evidence>
<dbReference type="STRING" id="1742972.COMA1_70118"/>
<feature type="signal peptide" evidence="1">
    <location>
        <begin position="1"/>
        <end position="26"/>
    </location>
</feature>
<organism evidence="2 3">
    <name type="scientific">Candidatus Nitrospira nitrosa</name>
    <dbReference type="NCBI Taxonomy" id="1742972"/>
    <lineage>
        <taxon>Bacteria</taxon>
        <taxon>Pseudomonadati</taxon>
        <taxon>Nitrospirota</taxon>
        <taxon>Nitrospiria</taxon>
        <taxon>Nitrospirales</taxon>
        <taxon>Nitrospiraceae</taxon>
        <taxon>Nitrospira</taxon>
    </lineage>
</organism>
<dbReference type="Proteomes" id="UP000199032">
    <property type="component" value="Unassembled WGS sequence"/>
</dbReference>
<feature type="chain" id="PRO_5006624287" description="DUF1318 domain-containing protein" evidence="1">
    <location>
        <begin position="27"/>
        <end position="112"/>
    </location>
</feature>
<gene>
    <name evidence="2" type="ORF">COMA1_70118</name>
</gene>
<dbReference type="AlphaFoldDB" id="A0A0S4LW78"/>
<name>A0A0S4LW78_9BACT</name>
<reference evidence="2 3" key="1">
    <citation type="submission" date="2015-10" db="EMBL/GenBank/DDBJ databases">
        <authorList>
            <person name="Gilbert D.G."/>
        </authorList>
    </citation>
    <scope>NUCLEOTIDE SEQUENCE [LARGE SCALE GENOMIC DNA]</scope>
    <source>
        <strain evidence="2">COMA1</strain>
    </source>
</reference>
<dbReference type="EMBL" id="CZQA01000013">
    <property type="protein sequence ID" value="CUS39266.1"/>
    <property type="molecule type" value="Genomic_DNA"/>
</dbReference>
<proteinExistence type="predicted"/>
<evidence type="ECO:0000256" key="1">
    <source>
        <dbReference type="SAM" id="SignalP"/>
    </source>
</evidence>
<accession>A0A0S4LW78</accession>
<evidence type="ECO:0000313" key="3">
    <source>
        <dbReference type="Proteomes" id="UP000199032"/>
    </source>
</evidence>
<dbReference type="OrthoDB" id="9798130at2"/>
<dbReference type="PIRSF" id="PIRSF025560">
    <property type="entry name" value="UCP025560"/>
    <property type="match status" value="1"/>
</dbReference>
<dbReference type="Pfam" id="PF07027">
    <property type="entry name" value="DUF1318"/>
    <property type="match status" value="1"/>
</dbReference>
<sequence>MTMVRRLAIVVCTTLLGTAVAFSAFALSLDEAKAKGLVGERPNGYLGAVNPSNTEAQAVIADVNQKRRQAYEDIAKRNRTDLRSVETLAGEKAIQNTRPGNFVEGPGGWVKK</sequence>
<dbReference type="RefSeq" id="WP_090751149.1">
    <property type="nucleotide sequence ID" value="NZ_CZQA01000013.1"/>
</dbReference>
<keyword evidence="1" id="KW-0732">Signal</keyword>